<dbReference type="InterPro" id="IPR001279">
    <property type="entry name" value="Metallo-B-lactamas"/>
</dbReference>
<reference evidence="2 3" key="1">
    <citation type="journal article" date="2014" name="BMC Genomics">
        <title>Comparison of environmental and isolate Sulfobacillus genomes reveals diverse carbon, sulfur, nitrogen, and hydrogen metabolisms.</title>
        <authorList>
            <person name="Justice N.B."/>
            <person name="Norman A."/>
            <person name="Brown C.T."/>
            <person name="Singh A."/>
            <person name="Thomas B.C."/>
            <person name="Banfield J.F."/>
        </authorList>
    </citation>
    <scope>NUCLEOTIDE SEQUENCE [LARGE SCALE GENOMIC DNA]</scope>
    <source>
        <strain evidence="2">AMDSBA1</strain>
    </source>
</reference>
<dbReference type="EMBL" id="PXYT01000068">
    <property type="protein sequence ID" value="PSR24757.1"/>
    <property type="molecule type" value="Genomic_DNA"/>
</dbReference>
<dbReference type="Gene3D" id="3.60.15.10">
    <property type="entry name" value="Ribonuclease Z/Hydroxyacylglutathione hydrolase-like"/>
    <property type="match status" value="1"/>
</dbReference>
<protein>
    <submittedName>
        <fullName evidence="2">MBL fold metallo-hydrolase</fullName>
    </submittedName>
</protein>
<dbReference type="InterPro" id="IPR037482">
    <property type="entry name" value="ST1585_MBL-fold"/>
</dbReference>
<organism evidence="2 3">
    <name type="scientific">Sulfobacillus benefaciens</name>
    <dbReference type="NCBI Taxonomy" id="453960"/>
    <lineage>
        <taxon>Bacteria</taxon>
        <taxon>Bacillati</taxon>
        <taxon>Bacillota</taxon>
        <taxon>Clostridia</taxon>
        <taxon>Eubacteriales</taxon>
        <taxon>Clostridiales Family XVII. Incertae Sedis</taxon>
        <taxon>Sulfobacillus</taxon>
    </lineage>
</organism>
<dbReference type="PANTHER" id="PTHR42951">
    <property type="entry name" value="METALLO-BETA-LACTAMASE DOMAIN-CONTAINING"/>
    <property type="match status" value="1"/>
</dbReference>
<gene>
    <name evidence="2" type="ORF">C7B43_18290</name>
</gene>
<sequence>MPIIDYGSDIYGIDLFEEGRPFRSTAYVIKDSEIALIDTGSAKSHQVLLDGLAELKLRAEDIDHLIMTHVHLDHAGGAGQMMQKSTRALLHAHPLAAEHLIDPARLEQGVRRVYGEQTTALFGPLMPVDKNRVLSRDDGEVLRLGRRTLTFYHTPGHAKHHLCIGDDLGHAIFSGDMVGIRYHPGYTGWDFTYGFPTTSPGDFDPEVMLASLDRLQTLHPRRIFHTHFGVTEPADEAFDFCRRGVHYIQELIGRLPANVTYELIYQALSQIIAQDLQRLGHKVSNTDPLAVDMMLNSQGILVYIQKKEAGKL</sequence>
<dbReference type="Pfam" id="PF00753">
    <property type="entry name" value="Lactamase_B"/>
    <property type="match status" value="1"/>
</dbReference>
<dbReference type="CDD" id="cd07726">
    <property type="entry name" value="ST1585-like_MBL-fold"/>
    <property type="match status" value="1"/>
</dbReference>
<evidence type="ECO:0000313" key="3">
    <source>
        <dbReference type="Proteomes" id="UP000242699"/>
    </source>
</evidence>
<name>A0A2T2WR94_9FIRM</name>
<dbReference type="SUPFAM" id="SSF56281">
    <property type="entry name" value="Metallo-hydrolase/oxidoreductase"/>
    <property type="match status" value="1"/>
</dbReference>
<dbReference type="AlphaFoldDB" id="A0A2T2WR94"/>
<dbReference type="InterPro" id="IPR036866">
    <property type="entry name" value="RibonucZ/Hydroxyglut_hydro"/>
</dbReference>
<dbReference type="GO" id="GO:0016787">
    <property type="term" value="F:hydrolase activity"/>
    <property type="evidence" value="ECO:0007669"/>
    <property type="project" value="UniProtKB-KW"/>
</dbReference>
<comment type="caution">
    <text evidence="2">The sequence shown here is derived from an EMBL/GenBank/DDBJ whole genome shotgun (WGS) entry which is preliminary data.</text>
</comment>
<feature type="domain" description="Metallo-beta-lactamase" evidence="1">
    <location>
        <begin position="23"/>
        <end position="227"/>
    </location>
</feature>
<evidence type="ECO:0000259" key="1">
    <source>
        <dbReference type="SMART" id="SM00849"/>
    </source>
</evidence>
<keyword evidence="2" id="KW-0378">Hydrolase</keyword>
<dbReference type="Proteomes" id="UP000242699">
    <property type="component" value="Unassembled WGS sequence"/>
</dbReference>
<accession>A0A2T2WR94</accession>
<evidence type="ECO:0000313" key="2">
    <source>
        <dbReference type="EMBL" id="PSR24757.1"/>
    </source>
</evidence>
<proteinExistence type="predicted"/>
<dbReference type="SMART" id="SM00849">
    <property type="entry name" value="Lactamase_B"/>
    <property type="match status" value="1"/>
</dbReference>
<dbReference type="InterPro" id="IPR050855">
    <property type="entry name" value="NDM-1-like"/>
</dbReference>
<dbReference type="PANTHER" id="PTHR42951:SF22">
    <property type="entry name" value="METALLO BETA-LACTAMASE SUPERFAMILY LIPOPROTEIN"/>
    <property type="match status" value="1"/>
</dbReference>